<accession>A0A6V8NM12</accession>
<evidence type="ECO:0000313" key="3">
    <source>
        <dbReference type="Proteomes" id="UP000574717"/>
    </source>
</evidence>
<evidence type="ECO:0000259" key="1">
    <source>
        <dbReference type="Pfam" id="PF01225"/>
    </source>
</evidence>
<organism evidence="2 3">
    <name type="scientific">Candidatus Hakubella thermalkaliphila</name>
    <dbReference type="NCBI Taxonomy" id="2754717"/>
    <lineage>
        <taxon>Bacteria</taxon>
        <taxon>Bacillati</taxon>
        <taxon>Actinomycetota</taxon>
        <taxon>Actinomycetota incertae sedis</taxon>
        <taxon>Candidatus Hakubellales</taxon>
        <taxon>Candidatus Hakubellaceae</taxon>
        <taxon>Candidatus Hakubella</taxon>
    </lineage>
</organism>
<keyword evidence="2" id="KW-0436">Ligase</keyword>
<protein>
    <submittedName>
        <fullName evidence="2">UDP-N-acetylmuramoyl-L-alanyl-D-glutamate--2,6-diaminopimelate ligase</fullName>
    </submittedName>
</protein>
<dbReference type="EMBL" id="BLRU01000379">
    <property type="protein sequence ID" value="GFP20350.1"/>
    <property type="molecule type" value="Genomic_DNA"/>
</dbReference>
<dbReference type="Pfam" id="PF01225">
    <property type="entry name" value="Mur_ligase"/>
    <property type="match status" value="1"/>
</dbReference>
<dbReference type="Proteomes" id="UP000574717">
    <property type="component" value="Unassembled WGS sequence"/>
</dbReference>
<name>A0A6V8NM12_9ACTN</name>
<proteinExistence type="predicted"/>
<feature type="domain" description="Mur ligase N-terminal catalytic" evidence="1">
    <location>
        <begin position="23"/>
        <end position="68"/>
    </location>
</feature>
<evidence type="ECO:0000313" key="2">
    <source>
        <dbReference type="EMBL" id="GFP20350.1"/>
    </source>
</evidence>
<dbReference type="SUPFAM" id="SSF63418">
    <property type="entry name" value="MurE/MurF N-terminal domain"/>
    <property type="match status" value="1"/>
</dbReference>
<dbReference type="GO" id="GO:0016881">
    <property type="term" value="F:acid-amino acid ligase activity"/>
    <property type="evidence" value="ECO:0007669"/>
    <property type="project" value="InterPro"/>
</dbReference>
<gene>
    <name evidence="2" type="ORF">HKBW3S03_01852</name>
</gene>
<reference evidence="2 3" key="1">
    <citation type="journal article" date="2020" name="Front. Microbiol.">
        <title>Single-cell genomics of novel Actinobacteria with the Wood-Ljungdahl pathway discovered in a serpentinizing system.</title>
        <authorList>
            <person name="Merino N."/>
            <person name="Kawai M."/>
            <person name="Boyd E.S."/>
            <person name="Colman D.R."/>
            <person name="McGlynn S.E."/>
            <person name="Nealson K.H."/>
            <person name="Kurokawa K."/>
            <person name="Hongoh Y."/>
        </authorList>
    </citation>
    <scope>NUCLEOTIDE SEQUENCE [LARGE SCALE GENOMIC DNA]</scope>
    <source>
        <strain evidence="2 3">S03</strain>
    </source>
</reference>
<dbReference type="Gene3D" id="3.40.1390.10">
    <property type="entry name" value="MurE/MurF, N-terminal domain"/>
    <property type="match status" value="1"/>
</dbReference>
<dbReference type="InterPro" id="IPR000713">
    <property type="entry name" value="Mur_ligase_N"/>
</dbReference>
<dbReference type="InterPro" id="IPR035911">
    <property type="entry name" value="MurE/MurF_N"/>
</dbReference>
<feature type="non-terminal residue" evidence="2">
    <location>
        <position position="172"/>
    </location>
</feature>
<comment type="caution">
    <text evidence="2">The sequence shown here is derived from an EMBL/GenBank/DDBJ whole genome shotgun (WGS) entry which is preliminary data.</text>
</comment>
<dbReference type="AlphaFoldDB" id="A0A6V8NM12"/>
<sequence length="172" mass="19098">MRLDGLIKDLIITKIEGPTTVDISGISFSSQEVLPGHLFVAIRGFRQDGHSFVPEAVSKGARAVLVQSWQEGLKSRSRFVDQRSSQISHHVLGDVIKLIQIESGITAHSQYLSAMRAYHDDCAPFGSIRLHYLFQLLIREKLDVLVQSEVDITTIDGMFPGRIGPRDKPSMG</sequence>